<dbReference type="InterPro" id="IPR003697">
    <property type="entry name" value="Maf-like"/>
</dbReference>
<dbReference type="EC" id="3.6.1.9" evidence="4"/>
<feature type="site" description="Important for substrate specificity" evidence="4">
    <location>
        <position position="13"/>
    </location>
</feature>
<gene>
    <name evidence="5" type="ORF">NM686_019765</name>
</gene>
<comment type="similarity">
    <text evidence="4">Belongs to the Maf family. YhdE subfamily.</text>
</comment>
<dbReference type="PANTHER" id="PTHR43213:SF5">
    <property type="entry name" value="BIFUNCTIONAL DTTP_UTP PYROPHOSPHATASE_METHYLTRANSFERASE PROTEIN-RELATED"/>
    <property type="match status" value="1"/>
</dbReference>
<keyword evidence="6" id="KW-1185">Reference proteome</keyword>
<keyword evidence="4" id="KW-0963">Cytoplasm</keyword>
<dbReference type="NCBIfam" id="TIGR00172">
    <property type="entry name" value="maf"/>
    <property type="match status" value="1"/>
</dbReference>
<comment type="cofactor">
    <cofactor evidence="1 4">
        <name>a divalent metal cation</name>
        <dbReference type="ChEBI" id="CHEBI:60240"/>
    </cofactor>
</comment>
<feature type="site" description="Important for substrate specificity" evidence="4">
    <location>
        <position position="153"/>
    </location>
</feature>
<dbReference type="PIRSF" id="PIRSF006305">
    <property type="entry name" value="Maf"/>
    <property type="match status" value="1"/>
</dbReference>
<dbReference type="SUPFAM" id="SSF52972">
    <property type="entry name" value="ITPase-like"/>
    <property type="match status" value="1"/>
</dbReference>
<evidence type="ECO:0000313" key="6">
    <source>
        <dbReference type="Proteomes" id="UP001162780"/>
    </source>
</evidence>
<keyword evidence="3 4" id="KW-0546">Nucleotide metabolism</keyword>
<comment type="function">
    <text evidence="4">Nucleoside triphosphate pyrophosphatase that hydrolyzes dTTP and UTP. May have a dual role in cell division arrest and in preventing the incorporation of modified nucleotides into cellular nucleic acids.</text>
</comment>
<dbReference type="Gene3D" id="3.90.950.10">
    <property type="match status" value="1"/>
</dbReference>
<protein>
    <recommendedName>
        <fullName evidence="4">dTTP/UTP pyrophosphatase</fullName>
        <shortName evidence="4">dTTPase/UTPase</shortName>
        <ecNumber evidence="4">3.6.1.9</ecNumber>
    </recommendedName>
    <alternativeName>
        <fullName evidence="4">Nucleoside triphosphate pyrophosphatase</fullName>
    </alternativeName>
    <alternativeName>
        <fullName evidence="4">Nucleotide pyrophosphatase</fullName>
        <shortName evidence="4">Nucleotide PPase</shortName>
    </alternativeName>
</protein>
<dbReference type="Proteomes" id="UP001162780">
    <property type="component" value="Chromosome"/>
</dbReference>
<dbReference type="HAMAP" id="MF_00528">
    <property type="entry name" value="Maf"/>
    <property type="match status" value="1"/>
</dbReference>
<comment type="caution">
    <text evidence="4">Lacks conserved residue(s) required for the propagation of feature annotation.</text>
</comment>
<organism evidence="5 6">
    <name type="scientific">Methylomonas rapida</name>
    <dbReference type="NCBI Taxonomy" id="2963939"/>
    <lineage>
        <taxon>Bacteria</taxon>
        <taxon>Pseudomonadati</taxon>
        <taxon>Pseudomonadota</taxon>
        <taxon>Gammaproteobacteria</taxon>
        <taxon>Methylococcales</taxon>
        <taxon>Methylococcaceae</taxon>
        <taxon>Methylomonas</taxon>
    </lineage>
</organism>
<comment type="catalytic activity">
    <reaction evidence="4">
        <text>dTTP + H2O = dTMP + diphosphate + H(+)</text>
        <dbReference type="Rhea" id="RHEA:28534"/>
        <dbReference type="ChEBI" id="CHEBI:15377"/>
        <dbReference type="ChEBI" id="CHEBI:15378"/>
        <dbReference type="ChEBI" id="CHEBI:33019"/>
        <dbReference type="ChEBI" id="CHEBI:37568"/>
        <dbReference type="ChEBI" id="CHEBI:63528"/>
        <dbReference type="EC" id="3.6.1.9"/>
    </reaction>
</comment>
<evidence type="ECO:0000256" key="2">
    <source>
        <dbReference type="ARBA" id="ARBA00022801"/>
    </source>
</evidence>
<reference evidence="5" key="1">
    <citation type="submission" date="2022-11" db="EMBL/GenBank/DDBJ databases">
        <title>Methylomonas rapida sp. nov., Carotenoid-Producing Obligate Methanotrophs with High Growth Characteristics and Biotechnological Potential.</title>
        <authorList>
            <person name="Tikhonova E.N."/>
            <person name="Suleimanov R.Z."/>
            <person name="Miroshnikov K."/>
            <person name="Oshkin I.Y."/>
            <person name="Belova S.E."/>
            <person name="Danilova O.V."/>
            <person name="Ashikhmin A."/>
            <person name="Konopkin A."/>
            <person name="But S.Y."/>
            <person name="Khmelenina V.N."/>
            <person name="Kuznetsov N."/>
            <person name="Pimenov N.V."/>
            <person name="Dedysh S.N."/>
        </authorList>
    </citation>
    <scope>NUCLEOTIDE SEQUENCE</scope>
    <source>
        <strain evidence="5">MP1</strain>
    </source>
</reference>
<feature type="active site" description="Proton acceptor" evidence="4">
    <location>
        <position position="71"/>
    </location>
</feature>
<accession>A0ABY7GH32</accession>
<evidence type="ECO:0000256" key="3">
    <source>
        <dbReference type="ARBA" id="ARBA00023080"/>
    </source>
</evidence>
<dbReference type="InterPro" id="IPR029001">
    <property type="entry name" value="ITPase-like_fam"/>
</dbReference>
<dbReference type="CDD" id="cd00555">
    <property type="entry name" value="Maf"/>
    <property type="match status" value="1"/>
</dbReference>
<dbReference type="EMBL" id="CP113517">
    <property type="protein sequence ID" value="WAR44559.1"/>
    <property type="molecule type" value="Genomic_DNA"/>
</dbReference>
<comment type="subcellular location">
    <subcellularLocation>
        <location evidence="4">Cytoplasm</location>
    </subcellularLocation>
</comment>
<name>A0ABY7GH32_9GAMM</name>
<dbReference type="PANTHER" id="PTHR43213">
    <property type="entry name" value="BIFUNCTIONAL DTTP/UTP PYROPHOSPHATASE/METHYLTRANSFERASE PROTEIN-RELATED"/>
    <property type="match status" value="1"/>
</dbReference>
<keyword evidence="2 4" id="KW-0378">Hydrolase</keyword>
<evidence type="ECO:0000256" key="1">
    <source>
        <dbReference type="ARBA" id="ARBA00001968"/>
    </source>
</evidence>
<feature type="site" description="Important for substrate specificity" evidence="4">
    <location>
        <position position="72"/>
    </location>
</feature>
<sequence length="191" mass="20861">MSPQIVLASASPRRSELLKQIGIRHLVKAVDIDESPWPHESPLAYVERVANEKSAACRALLQNELPVLAADTSVVCDGNILGKPENKQHAIDMLNQLSGRTHQVYSAVSLRGDHHWQAVSVSEVTFRHLRDDEILAYWQTGEPLDKAGAYAIQGLASIFIESITGSFSGVMGLPLFETAQLLAKQGIKIIA</sequence>
<proteinExistence type="inferred from homology"/>
<comment type="catalytic activity">
    <reaction evidence="4">
        <text>UTP + H2O = UMP + diphosphate + H(+)</text>
        <dbReference type="Rhea" id="RHEA:29395"/>
        <dbReference type="ChEBI" id="CHEBI:15377"/>
        <dbReference type="ChEBI" id="CHEBI:15378"/>
        <dbReference type="ChEBI" id="CHEBI:33019"/>
        <dbReference type="ChEBI" id="CHEBI:46398"/>
        <dbReference type="ChEBI" id="CHEBI:57865"/>
        <dbReference type="EC" id="3.6.1.9"/>
    </reaction>
</comment>
<evidence type="ECO:0000313" key="5">
    <source>
        <dbReference type="EMBL" id="WAR44559.1"/>
    </source>
</evidence>
<dbReference type="RefSeq" id="WP_255189534.1">
    <property type="nucleotide sequence ID" value="NZ_CP113517.1"/>
</dbReference>
<evidence type="ECO:0000256" key="4">
    <source>
        <dbReference type="HAMAP-Rule" id="MF_00528"/>
    </source>
</evidence>
<dbReference type="Pfam" id="PF02545">
    <property type="entry name" value="Maf"/>
    <property type="match status" value="1"/>
</dbReference>